<feature type="compositionally biased region" description="Polar residues" evidence="1">
    <location>
        <begin position="51"/>
        <end position="65"/>
    </location>
</feature>
<organism evidence="2 3">
    <name type="scientific">Strigamia maritima</name>
    <name type="common">European centipede</name>
    <name type="synonym">Geophilus maritimus</name>
    <dbReference type="NCBI Taxonomy" id="126957"/>
    <lineage>
        <taxon>Eukaryota</taxon>
        <taxon>Metazoa</taxon>
        <taxon>Ecdysozoa</taxon>
        <taxon>Arthropoda</taxon>
        <taxon>Myriapoda</taxon>
        <taxon>Chilopoda</taxon>
        <taxon>Pleurostigmophora</taxon>
        <taxon>Geophilomorpha</taxon>
        <taxon>Linotaeniidae</taxon>
        <taxon>Strigamia</taxon>
    </lineage>
</organism>
<name>T1JER4_STRMM</name>
<evidence type="ECO:0000256" key="1">
    <source>
        <dbReference type="SAM" id="MobiDB-lite"/>
    </source>
</evidence>
<dbReference type="HOGENOM" id="CLU_613369_0_0_1"/>
<evidence type="ECO:0000313" key="2">
    <source>
        <dbReference type="EnsemblMetazoa" id="SMAR012316-PA"/>
    </source>
</evidence>
<feature type="region of interest" description="Disordered" evidence="1">
    <location>
        <begin position="392"/>
        <end position="414"/>
    </location>
</feature>
<keyword evidence="3" id="KW-1185">Reference proteome</keyword>
<sequence>TEAWERLSVNGILPGPRSRHSSIVVPSVLLIPSDCKQSERPKSIPCQSVLARTNSRQRPVSSPPTDKTEVEHDNFQLLEWQTEIGHLKATDSHNQINFRTIKDRISNVSLLKPSYSTYSALSNSSESVQDDEPDQIAEMQNCTNERLRARNGTGLSIRYRNQISGETLSRDLMSVPNFQQLSTIIVPTREVQTPQATNSYGLYDSIEDDWISTSTEKLSFDKFLQYYSLVPGNETTNGIEHAITDSEDSGIHGDNGDIKNRLNDEENVHLPGMVDNWEDTFAVPARSSVVRDEFSLIDLHNENSKAKNVNNSVRFSNCSDIHKDYVSCLNHSTNPETIKRRRPPVAGLELKTFPQVQEEIMKSNQSADKRPKAGKQNGCDVKRVQLCNTTYLSEKNDNEEQNDKDFPIKPDEQPHHFSMLIFGGREDGQQTSSINKALTIWRCEVWR</sequence>
<feature type="compositionally biased region" description="Basic and acidic residues" evidence="1">
    <location>
        <begin position="394"/>
        <end position="414"/>
    </location>
</feature>
<evidence type="ECO:0000313" key="3">
    <source>
        <dbReference type="Proteomes" id="UP000014500"/>
    </source>
</evidence>
<accession>T1JER4</accession>
<dbReference type="EMBL" id="JH432129">
    <property type="status" value="NOT_ANNOTATED_CDS"/>
    <property type="molecule type" value="Genomic_DNA"/>
</dbReference>
<proteinExistence type="predicted"/>
<feature type="region of interest" description="Disordered" evidence="1">
    <location>
        <begin position="51"/>
        <end position="70"/>
    </location>
</feature>
<reference evidence="3" key="1">
    <citation type="submission" date="2011-05" db="EMBL/GenBank/DDBJ databases">
        <authorList>
            <person name="Richards S.R."/>
            <person name="Qu J."/>
            <person name="Jiang H."/>
            <person name="Jhangiani S.N."/>
            <person name="Agravi P."/>
            <person name="Goodspeed R."/>
            <person name="Gross S."/>
            <person name="Mandapat C."/>
            <person name="Jackson L."/>
            <person name="Mathew T."/>
            <person name="Pu L."/>
            <person name="Thornton R."/>
            <person name="Saada N."/>
            <person name="Wilczek-Boney K.B."/>
            <person name="Lee S."/>
            <person name="Kovar C."/>
            <person name="Wu Y."/>
            <person name="Scherer S.E."/>
            <person name="Worley K.C."/>
            <person name="Muzny D.M."/>
            <person name="Gibbs R."/>
        </authorList>
    </citation>
    <scope>NUCLEOTIDE SEQUENCE</scope>
    <source>
        <strain evidence="3">Brora</strain>
    </source>
</reference>
<dbReference type="EnsemblMetazoa" id="SMAR012316-RA">
    <property type="protein sequence ID" value="SMAR012316-PA"/>
    <property type="gene ID" value="SMAR012316"/>
</dbReference>
<dbReference type="Proteomes" id="UP000014500">
    <property type="component" value="Unassembled WGS sequence"/>
</dbReference>
<protein>
    <submittedName>
        <fullName evidence="2">Uncharacterized protein</fullName>
    </submittedName>
</protein>
<reference evidence="2" key="2">
    <citation type="submission" date="2015-02" db="UniProtKB">
        <authorList>
            <consortium name="EnsemblMetazoa"/>
        </authorList>
    </citation>
    <scope>IDENTIFICATION</scope>
</reference>
<dbReference type="AlphaFoldDB" id="T1JER4"/>